<organism evidence="1 2">
    <name type="scientific">Trifolium medium</name>
    <dbReference type="NCBI Taxonomy" id="97028"/>
    <lineage>
        <taxon>Eukaryota</taxon>
        <taxon>Viridiplantae</taxon>
        <taxon>Streptophyta</taxon>
        <taxon>Embryophyta</taxon>
        <taxon>Tracheophyta</taxon>
        <taxon>Spermatophyta</taxon>
        <taxon>Magnoliopsida</taxon>
        <taxon>eudicotyledons</taxon>
        <taxon>Gunneridae</taxon>
        <taxon>Pentapetalae</taxon>
        <taxon>rosids</taxon>
        <taxon>fabids</taxon>
        <taxon>Fabales</taxon>
        <taxon>Fabaceae</taxon>
        <taxon>Papilionoideae</taxon>
        <taxon>50 kb inversion clade</taxon>
        <taxon>NPAAA clade</taxon>
        <taxon>Hologalegina</taxon>
        <taxon>IRL clade</taxon>
        <taxon>Trifolieae</taxon>
        <taxon>Trifolium</taxon>
    </lineage>
</organism>
<reference evidence="1 2" key="1">
    <citation type="journal article" date="2018" name="Front. Plant Sci.">
        <title>Red Clover (Trifolium pratense) and Zigzag Clover (T. medium) - A Picture of Genomic Similarities and Differences.</title>
        <authorList>
            <person name="Dluhosova J."/>
            <person name="Istvanek J."/>
            <person name="Nedelnik J."/>
            <person name="Repkova J."/>
        </authorList>
    </citation>
    <scope>NUCLEOTIDE SEQUENCE [LARGE SCALE GENOMIC DNA]</scope>
    <source>
        <strain evidence="2">cv. 10/8</strain>
        <tissue evidence="1">Leaf</tissue>
    </source>
</reference>
<proteinExistence type="predicted"/>
<sequence>MNATTLPVSDVPPSLSD</sequence>
<dbReference type="EMBL" id="LXQA011396109">
    <property type="protein sequence ID" value="MCI95762.1"/>
    <property type="molecule type" value="Genomic_DNA"/>
</dbReference>
<accession>A0A392W7P1</accession>
<comment type="caution">
    <text evidence="1">The sequence shown here is derived from an EMBL/GenBank/DDBJ whole genome shotgun (WGS) entry which is preliminary data.</text>
</comment>
<keyword evidence="2" id="KW-1185">Reference proteome</keyword>
<protein>
    <submittedName>
        <fullName evidence="1">Uncharacterized protein</fullName>
    </submittedName>
</protein>
<evidence type="ECO:0000313" key="2">
    <source>
        <dbReference type="Proteomes" id="UP000265520"/>
    </source>
</evidence>
<name>A0A392W7P1_9FABA</name>
<evidence type="ECO:0000313" key="1">
    <source>
        <dbReference type="EMBL" id="MCI95762.1"/>
    </source>
</evidence>
<dbReference type="AlphaFoldDB" id="A0A392W7P1"/>
<feature type="non-terminal residue" evidence="1">
    <location>
        <position position="17"/>
    </location>
</feature>
<dbReference type="Proteomes" id="UP000265520">
    <property type="component" value="Unassembled WGS sequence"/>
</dbReference>